<dbReference type="Proteomes" id="UP001239111">
    <property type="component" value="Chromosome 4"/>
</dbReference>
<proteinExistence type="predicted"/>
<reference evidence="1" key="1">
    <citation type="submission" date="2023-04" db="EMBL/GenBank/DDBJ databases">
        <title>A chromosome-level genome assembly of the parasitoid wasp Eretmocerus hayati.</title>
        <authorList>
            <person name="Zhong Y."/>
            <person name="Liu S."/>
            <person name="Liu Y."/>
        </authorList>
    </citation>
    <scope>NUCLEOTIDE SEQUENCE</scope>
    <source>
        <strain evidence="1">ZJU_SS_LIU_2023</strain>
    </source>
</reference>
<keyword evidence="2" id="KW-1185">Reference proteome</keyword>
<protein>
    <submittedName>
        <fullName evidence="1">Uncharacterized protein</fullName>
    </submittedName>
</protein>
<sequence length="323" mass="36924">MTASTAVMSPDEIKKIDTEGILWSPPYDPRFPNQNQTRCILSSIHQSFFTPCFKILQLEVEIEKTMPKSMEECWKLLSWLAENRLKQSILIKLNEILTKTTPVLALHGYRQSDKIFYTKLGSLRKYFKKEIEFVFVRAPHTIPPDDKSSSEETAPDDAEETEKFGWWFNTEDRTFKATEPSNSSIGFDESVKLIEQTFEDKGPFDGVLGFSQGASFVSILCAMMERKILQVEFDFAIIISGFKSLCKPHETYYGRSITLPTLHVYGSGDKVIPTKMAEALSDVFVNKKLVVHEGGHYVPGKKHMYHDFVKECLEKKNAKVHSL</sequence>
<organism evidence="1 2">
    <name type="scientific">Eretmocerus hayati</name>
    <dbReference type="NCBI Taxonomy" id="131215"/>
    <lineage>
        <taxon>Eukaryota</taxon>
        <taxon>Metazoa</taxon>
        <taxon>Ecdysozoa</taxon>
        <taxon>Arthropoda</taxon>
        <taxon>Hexapoda</taxon>
        <taxon>Insecta</taxon>
        <taxon>Pterygota</taxon>
        <taxon>Neoptera</taxon>
        <taxon>Endopterygota</taxon>
        <taxon>Hymenoptera</taxon>
        <taxon>Apocrita</taxon>
        <taxon>Proctotrupomorpha</taxon>
        <taxon>Chalcidoidea</taxon>
        <taxon>Aphelinidae</taxon>
        <taxon>Aphelininae</taxon>
        <taxon>Eretmocerus</taxon>
    </lineage>
</organism>
<evidence type="ECO:0000313" key="1">
    <source>
        <dbReference type="EMBL" id="KAJ8664788.1"/>
    </source>
</evidence>
<gene>
    <name evidence="1" type="ORF">QAD02_006450</name>
</gene>
<name>A0ACC2N208_9HYME</name>
<evidence type="ECO:0000313" key="2">
    <source>
        <dbReference type="Proteomes" id="UP001239111"/>
    </source>
</evidence>
<accession>A0ACC2N208</accession>
<dbReference type="EMBL" id="CM056744">
    <property type="protein sequence ID" value="KAJ8664788.1"/>
    <property type="molecule type" value="Genomic_DNA"/>
</dbReference>
<comment type="caution">
    <text evidence="1">The sequence shown here is derived from an EMBL/GenBank/DDBJ whole genome shotgun (WGS) entry which is preliminary data.</text>
</comment>